<keyword evidence="2" id="KW-1185">Reference proteome</keyword>
<dbReference type="EMBL" id="BPQQ01000061">
    <property type="protein sequence ID" value="GJE02819.1"/>
    <property type="molecule type" value="Genomic_DNA"/>
</dbReference>
<evidence type="ECO:0000313" key="2">
    <source>
        <dbReference type="Proteomes" id="UP001055153"/>
    </source>
</evidence>
<dbReference type="Proteomes" id="UP001055153">
    <property type="component" value="Unassembled WGS sequence"/>
</dbReference>
<organism evidence="1 2">
    <name type="scientific">Methylobacterium isbiliense</name>
    <dbReference type="NCBI Taxonomy" id="315478"/>
    <lineage>
        <taxon>Bacteria</taxon>
        <taxon>Pseudomonadati</taxon>
        <taxon>Pseudomonadota</taxon>
        <taxon>Alphaproteobacteria</taxon>
        <taxon>Hyphomicrobiales</taxon>
        <taxon>Methylobacteriaceae</taxon>
        <taxon>Methylobacterium</taxon>
    </lineage>
</organism>
<protein>
    <submittedName>
        <fullName evidence="1">Uncharacterized protein</fullName>
    </submittedName>
</protein>
<gene>
    <name evidence="1" type="ORF">GMJLKIPL_4768</name>
</gene>
<accession>A0ABQ4SI11</accession>
<sequence>MITHNEESTLDGAVAAVMQSYQNADLCNIGTVVDTLERDWIYAIHEVADDARPLDQLKPLLEAKLGRSVTVESFRHLEAYPGPHWMYSYAPDAFVLNRR</sequence>
<name>A0ABQ4SI11_9HYPH</name>
<evidence type="ECO:0000313" key="1">
    <source>
        <dbReference type="EMBL" id="GJE02819.1"/>
    </source>
</evidence>
<comment type="caution">
    <text evidence="1">The sequence shown here is derived from an EMBL/GenBank/DDBJ whole genome shotgun (WGS) entry which is preliminary data.</text>
</comment>
<reference evidence="1" key="2">
    <citation type="submission" date="2021-08" db="EMBL/GenBank/DDBJ databases">
        <authorList>
            <person name="Tani A."/>
            <person name="Ola A."/>
            <person name="Ogura Y."/>
            <person name="Katsura K."/>
            <person name="Hayashi T."/>
        </authorList>
    </citation>
    <scope>NUCLEOTIDE SEQUENCE</scope>
    <source>
        <strain evidence="1">DSM 17168</strain>
    </source>
</reference>
<reference evidence="1" key="1">
    <citation type="journal article" date="2021" name="Front. Microbiol.">
        <title>Comprehensive Comparative Genomics and Phenotyping of Methylobacterium Species.</title>
        <authorList>
            <person name="Alessa O."/>
            <person name="Ogura Y."/>
            <person name="Fujitani Y."/>
            <person name="Takami H."/>
            <person name="Hayashi T."/>
            <person name="Sahin N."/>
            <person name="Tani A."/>
        </authorList>
    </citation>
    <scope>NUCLEOTIDE SEQUENCE</scope>
    <source>
        <strain evidence="1">DSM 17168</strain>
    </source>
</reference>
<proteinExistence type="predicted"/>